<dbReference type="GO" id="GO:0006612">
    <property type="term" value="P:protein targeting to membrane"/>
    <property type="evidence" value="ECO:0007669"/>
    <property type="project" value="TreeGrafter"/>
</dbReference>
<dbReference type="EMBL" id="CAJGYO010000018">
    <property type="protein sequence ID" value="CAD6336159.1"/>
    <property type="molecule type" value="Genomic_DNA"/>
</dbReference>
<dbReference type="OrthoDB" id="10260857at2759"/>
<sequence>MAKLDEESEELHQKLLEKDIIDLLTFARKFKKLRASYHKQALLHLAGQTSLR</sequence>
<comment type="similarity">
    <text evidence="2">Belongs to the VPS37 family.</text>
</comment>
<dbReference type="GO" id="GO:0000813">
    <property type="term" value="C:ESCRT I complex"/>
    <property type="evidence" value="ECO:0007669"/>
    <property type="project" value="TreeGrafter"/>
</dbReference>
<dbReference type="Gene3D" id="1.10.287.660">
    <property type="entry name" value="Helix hairpin bin"/>
    <property type="match status" value="1"/>
</dbReference>
<dbReference type="SUPFAM" id="SSF140111">
    <property type="entry name" value="Endosomal sorting complex assembly domain"/>
    <property type="match status" value="1"/>
</dbReference>
<dbReference type="PROSITE" id="PS51314">
    <property type="entry name" value="VPS37_C"/>
    <property type="match status" value="1"/>
</dbReference>
<evidence type="ECO:0000256" key="4">
    <source>
        <dbReference type="ARBA" id="ARBA00022753"/>
    </source>
</evidence>
<proteinExistence type="inferred from homology"/>
<keyword evidence="5 6" id="KW-0653">Protein transport</keyword>
<dbReference type="InterPro" id="IPR037202">
    <property type="entry name" value="ESCRT_assembly_dom"/>
</dbReference>
<evidence type="ECO:0000313" key="8">
    <source>
        <dbReference type="EMBL" id="CAD6336159.1"/>
    </source>
</evidence>
<keyword evidence="3 6" id="KW-0813">Transport</keyword>
<evidence type="ECO:0000256" key="3">
    <source>
        <dbReference type="ARBA" id="ARBA00022448"/>
    </source>
</evidence>
<keyword evidence="4" id="KW-0967">Endosome</keyword>
<protein>
    <recommendedName>
        <fullName evidence="7">VPS37 C-terminal domain-containing protein</fullName>
    </recommendedName>
</protein>
<dbReference type="Pfam" id="PF07200">
    <property type="entry name" value="Mod_r"/>
    <property type="match status" value="1"/>
</dbReference>
<reference evidence="8" key="1">
    <citation type="submission" date="2020-10" db="EMBL/GenBank/DDBJ databases">
        <authorList>
            <person name="Han B."/>
            <person name="Lu T."/>
            <person name="Zhao Q."/>
            <person name="Huang X."/>
            <person name="Zhao Y."/>
        </authorList>
    </citation>
    <scope>NUCLEOTIDE SEQUENCE</scope>
</reference>
<dbReference type="GO" id="GO:0006623">
    <property type="term" value="P:protein targeting to vacuole"/>
    <property type="evidence" value="ECO:0007669"/>
    <property type="project" value="TreeGrafter"/>
</dbReference>
<dbReference type="PANTHER" id="PTHR13678:SF2">
    <property type="entry name" value="VACUOLAR PROTEIN SORTING-ASSOCIATED PROTEIN 37A"/>
    <property type="match status" value="1"/>
</dbReference>
<dbReference type="Proteomes" id="UP000604825">
    <property type="component" value="Unassembled WGS sequence"/>
</dbReference>
<evidence type="ECO:0000313" key="9">
    <source>
        <dbReference type="Proteomes" id="UP000604825"/>
    </source>
</evidence>
<evidence type="ECO:0000256" key="5">
    <source>
        <dbReference type="ARBA" id="ARBA00022927"/>
    </source>
</evidence>
<evidence type="ECO:0000256" key="2">
    <source>
        <dbReference type="ARBA" id="ARBA00007617"/>
    </source>
</evidence>
<dbReference type="PANTHER" id="PTHR13678">
    <property type="entry name" value="VACUOLAR PROTEIN SORTING-ASSOCIATED PROTEIN 37"/>
    <property type="match status" value="1"/>
</dbReference>
<evidence type="ECO:0000259" key="7">
    <source>
        <dbReference type="PROSITE" id="PS51314"/>
    </source>
</evidence>
<evidence type="ECO:0000256" key="6">
    <source>
        <dbReference type="PROSITE-ProRule" id="PRU00646"/>
    </source>
</evidence>
<dbReference type="AlphaFoldDB" id="A0A811S3P4"/>
<evidence type="ECO:0000256" key="1">
    <source>
        <dbReference type="ARBA" id="ARBA00004177"/>
    </source>
</evidence>
<feature type="domain" description="VPS37 C-terminal" evidence="7">
    <location>
        <begin position="1"/>
        <end position="52"/>
    </location>
</feature>
<accession>A0A811S3P4</accession>
<gene>
    <name evidence="8" type="ORF">NCGR_LOCUS60257</name>
</gene>
<comment type="caution">
    <text evidence="8">The sequence shown here is derived from an EMBL/GenBank/DDBJ whole genome shotgun (WGS) entry which is preliminary data.</text>
</comment>
<comment type="subcellular location">
    <subcellularLocation>
        <location evidence="1">Endosome</location>
    </subcellularLocation>
</comment>
<dbReference type="InterPro" id="IPR009851">
    <property type="entry name" value="Mod_r"/>
</dbReference>
<keyword evidence="9" id="KW-1185">Reference proteome</keyword>
<name>A0A811S3P4_9POAL</name>
<organism evidence="8 9">
    <name type="scientific">Miscanthus lutarioriparius</name>
    <dbReference type="NCBI Taxonomy" id="422564"/>
    <lineage>
        <taxon>Eukaryota</taxon>
        <taxon>Viridiplantae</taxon>
        <taxon>Streptophyta</taxon>
        <taxon>Embryophyta</taxon>
        <taxon>Tracheophyta</taxon>
        <taxon>Spermatophyta</taxon>
        <taxon>Magnoliopsida</taxon>
        <taxon>Liliopsida</taxon>
        <taxon>Poales</taxon>
        <taxon>Poaceae</taxon>
        <taxon>PACMAD clade</taxon>
        <taxon>Panicoideae</taxon>
        <taxon>Andropogonodae</taxon>
        <taxon>Andropogoneae</taxon>
        <taxon>Saccharinae</taxon>
        <taxon>Miscanthus</taxon>
    </lineage>
</organism>
<dbReference type="InterPro" id="IPR029012">
    <property type="entry name" value="Helix_hairpin_bin_sf"/>
</dbReference>
<dbReference type="GO" id="GO:0043162">
    <property type="term" value="P:ubiquitin-dependent protein catabolic process via the multivesicular body sorting pathway"/>
    <property type="evidence" value="ECO:0007669"/>
    <property type="project" value="TreeGrafter"/>
</dbReference>